<evidence type="ECO:0000256" key="1">
    <source>
        <dbReference type="ARBA" id="ARBA00001917"/>
    </source>
</evidence>
<dbReference type="Pfam" id="PF01207">
    <property type="entry name" value="Dus"/>
    <property type="match status" value="1"/>
</dbReference>
<dbReference type="InterPro" id="IPR035587">
    <property type="entry name" value="DUS-like_FMN-bd"/>
</dbReference>
<evidence type="ECO:0000256" key="3">
    <source>
        <dbReference type="ARBA" id="ARBA00022643"/>
    </source>
</evidence>
<comment type="cofactor">
    <cofactor evidence="1">
        <name>FMN</name>
        <dbReference type="ChEBI" id="CHEBI:58210"/>
    </cofactor>
</comment>
<dbReference type="CDD" id="cd02801">
    <property type="entry name" value="DUS_like_FMN"/>
    <property type="match status" value="1"/>
</dbReference>
<evidence type="ECO:0000256" key="2">
    <source>
        <dbReference type="ARBA" id="ARBA00022630"/>
    </source>
</evidence>
<dbReference type="InterPro" id="IPR018517">
    <property type="entry name" value="tRNA_hU_synthase_CS"/>
</dbReference>
<keyword evidence="2" id="KW-0285">Flavoprotein</keyword>
<evidence type="ECO:0000256" key="5">
    <source>
        <dbReference type="ARBA" id="ARBA00022857"/>
    </source>
</evidence>
<evidence type="ECO:0000256" key="11">
    <source>
        <dbReference type="ARBA" id="ARBA00047652"/>
    </source>
</evidence>
<evidence type="ECO:0000313" key="15">
    <source>
        <dbReference type="EMBL" id="CAD9246630.1"/>
    </source>
</evidence>
<dbReference type="SUPFAM" id="SSF51395">
    <property type="entry name" value="FMN-linked oxidoreductases"/>
    <property type="match status" value="1"/>
</dbReference>
<dbReference type="GO" id="GO:0050660">
    <property type="term" value="F:flavin adenine dinucleotide binding"/>
    <property type="evidence" value="ECO:0007669"/>
    <property type="project" value="InterPro"/>
</dbReference>
<dbReference type="InterPro" id="IPR013785">
    <property type="entry name" value="Aldolase_TIM"/>
</dbReference>
<dbReference type="GO" id="GO:0017150">
    <property type="term" value="F:tRNA dihydrouridine synthase activity"/>
    <property type="evidence" value="ECO:0007669"/>
    <property type="project" value="InterPro"/>
</dbReference>
<keyword evidence="5" id="KW-0521">NADP</keyword>
<protein>
    <recommendedName>
        <fullName evidence="9">tRNA-dihydrouridine(16/17) synthase [NAD(P)(+)]</fullName>
        <ecNumber evidence="9">1.3.1.88</ecNumber>
    </recommendedName>
</protein>
<dbReference type="Gene3D" id="3.20.20.70">
    <property type="entry name" value="Aldolase class I"/>
    <property type="match status" value="1"/>
</dbReference>
<comment type="catalytic activity">
    <reaction evidence="10">
        <text>5,6-dihydrouridine(17) in tRNA + NAD(+) = uridine(17) in tRNA + NADH + H(+)</text>
        <dbReference type="Rhea" id="RHEA:53372"/>
        <dbReference type="Rhea" id="RHEA-COMP:13541"/>
        <dbReference type="Rhea" id="RHEA-COMP:13542"/>
        <dbReference type="ChEBI" id="CHEBI:15378"/>
        <dbReference type="ChEBI" id="CHEBI:57540"/>
        <dbReference type="ChEBI" id="CHEBI:57945"/>
        <dbReference type="ChEBI" id="CHEBI:65315"/>
        <dbReference type="ChEBI" id="CHEBI:74443"/>
        <dbReference type="EC" id="1.3.1.88"/>
    </reaction>
    <physiologicalReaction direction="right-to-left" evidence="10">
        <dbReference type="Rhea" id="RHEA:53374"/>
    </physiologicalReaction>
</comment>
<evidence type="ECO:0000256" key="12">
    <source>
        <dbReference type="ARBA" id="ARBA00048934"/>
    </source>
</evidence>
<feature type="domain" description="DUS-like FMN-binding" evidence="14">
    <location>
        <begin position="79"/>
        <end position="312"/>
    </location>
</feature>
<keyword evidence="3" id="KW-0288">FMN</keyword>
<keyword evidence="6" id="KW-0560">Oxidoreductase</keyword>
<keyword evidence="7" id="KW-0520">NAD</keyword>
<dbReference type="EMBL" id="HBGJ01007911">
    <property type="protein sequence ID" value="CAD9246630.1"/>
    <property type="molecule type" value="Transcribed_RNA"/>
</dbReference>
<accession>A0A7S1TU07</accession>
<evidence type="ECO:0000256" key="8">
    <source>
        <dbReference type="ARBA" id="ARBA00038313"/>
    </source>
</evidence>
<evidence type="ECO:0000256" key="7">
    <source>
        <dbReference type="ARBA" id="ARBA00023027"/>
    </source>
</evidence>
<dbReference type="AlphaFoldDB" id="A0A7S1TU07"/>
<gene>
    <name evidence="15" type="ORF">PPAR1163_LOCUS4982</name>
</gene>
<organism evidence="15">
    <name type="scientific">Phaeomonas parva</name>
    <dbReference type="NCBI Taxonomy" id="124430"/>
    <lineage>
        <taxon>Eukaryota</taxon>
        <taxon>Sar</taxon>
        <taxon>Stramenopiles</taxon>
        <taxon>Ochrophyta</taxon>
        <taxon>Pinguiophyceae</taxon>
        <taxon>Pinguiochrysidales</taxon>
        <taxon>Pinguiochrysidaceae</taxon>
        <taxon>Phaeomonas</taxon>
    </lineage>
</organism>
<proteinExistence type="inferred from homology"/>
<comment type="catalytic activity">
    <reaction evidence="12">
        <text>5,6-dihydrouridine(16) in tRNA + NAD(+) = uridine(16) in tRNA + NADH + H(+)</text>
        <dbReference type="Rhea" id="RHEA:53380"/>
        <dbReference type="Rhea" id="RHEA-COMP:13543"/>
        <dbReference type="Rhea" id="RHEA-COMP:13544"/>
        <dbReference type="ChEBI" id="CHEBI:15378"/>
        <dbReference type="ChEBI" id="CHEBI:57540"/>
        <dbReference type="ChEBI" id="CHEBI:57945"/>
        <dbReference type="ChEBI" id="CHEBI:65315"/>
        <dbReference type="ChEBI" id="CHEBI:74443"/>
        <dbReference type="EC" id="1.3.1.88"/>
    </reaction>
    <physiologicalReaction direction="right-to-left" evidence="12">
        <dbReference type="Rhea" id="RHEA:53382"/>
    </physiologicalReaction>
</comment>
<dbReference type="PANTHER" id="PTHR11082:SF5">
    <property type="entry name" value="TRNA-DIHYDROURIDINE(16_17) SYNTHASE [NAD(P)(+)]-LIKE"/>
    <property type="match status" value="1"/>
</dbReference>
<comment type="similarity">
    <text evidence="8">Belongs to the Dus family. Dus1 subfamily.</text>
</comment>
<dbReference type="EC" id="1.3.1.88" evidence="9"/>
<evidence type="ECO:0000256" key="10">
    <source>
        <dbReference type="ARBA" id="ARBA00047287"/>
    </source>
</evidence>
<keyword evidence="4" id="KW-0819">tRNA processing</keyword>
<evidence type="ECO:0000256" key="9">
    <source>
        <dbReference type="ARBA" id="ARBA00038890"/>
    </source>
</evidence>
<sequence length="341" mass="37605">MVPWRLKAKWKAGWRGKALDDKDGSGDGAPLRPVVPEVDEAWRQNWQRVRRESLPELDEAHIQRAWAWWVSVGNPRFIMAPMVGQSDLPYRQLVRRYGVGLCYTPMYEHELILEGAFDAELSQLEGRNADGGPSPENKIRPLVLQISGNFPRDMLSAARRVQNLCDAIDVNFGCPQRCAREGNYGAYLMSQPDTMCAIVRTLSDGLDVPVVAKMRILESLDDTLELAWRLQAAGASALAVHGRLIHQRDHQGPASWLALREIKYALRIPVIANGSMHSAADAEACLALTGCDAVMSATGLLRCPSMFATAPESPLGMASLCREYLDLAASGFKLTLTPTLP</sequence>
<evidence type="ECO:0000256" key="13">
    <source>
        <dbReference type="ARBA" id="ARBA00049467"/>
    </source>
</evidence>
<dbReference type="PROSITE" id="PS01136">
    <property type="entry name" value="UPF0034"/>
    <property type="match status" value="1"/>
</dbReference>
<evidence type="ECO:0000259" key="14">
    <source>
        <dbReference type="Pfam" id="PF01207"/>
    </source>
</evidence>
<comment type="catalytic activity">
    <reaction evidence="13">
        <text>5,6-dihydrouridine(17) in tRNA + NADP(+) = uridine(17) in tRNA + NADPH + H(+)</text>
        <dbReference type="Rhea" id="RHEA:53368"/>
        <dbReference type="Rhea" id="RHEA-COMP:13541"/>
        <dbReference type="Rhea" id="RHEA-COMP:13542"/>
        <dbReference type="ChEBI" id="CHEBI:15378"/>
        <dbReference type="ChEBI" id="CHEBI:57783"/>
        <dbReference type="ChEBI" id="CHEBI:58349"/>
        <dbReference type="ChEBI" id="CHEBI:65315"/>
        <dbReference type="ChEBI" id="CHEBI:74443"/>
        <dbReference type="EC" id="1.3.1.88"/>
    </reaction>
    <physiologicalReaction direction="right-to-left" evidence="13">
        <dbReference type="Rhea" id="RHEA:53370"/>
    </physiologicalReaction>
</comment>
<reference evidence="15" key="1">
    <citation type="submission" date="2021-01" db="EMBL/GenBank/DDBJ databases">
        <authorList>
            <person name="Corre E."/>
            <person name="Pelletier E."/>
            <person name="Niang G."/>
            <person name="Scheremetjew M."/>
            <person name="Finn R."/>
            <person name="Kale V."/>
            <person name="Holt S."/>
            <person name="Cochrane G."/>
            <person name="Meng A."/>
            <person name="Brown T."/>
            <person name="Cohen L."/>
        </authorList>
    </citation>
    <scope>NUCLEOTIDE SEQUENCE</scope>
    <source>
        <strain evidence="15">CCMP2877</strain>
    </source>
</reference>
<name>A0A7S1TU07_9STRA</name>
<dbReference type="PANTHER" id="PTHR11082">
    <property type="entry name" value="TRNA-DIHYDROURIDINE SYNTHASE"/>
    <property type="match status" value="1"/>
</dbReference>
<evidence type="ECO:0000256" key="4">
    <source>
        <dbReference type="ARBA" id="ARBA00022694"/>
    </source>
</evidence>
<evidence type="ECO:0000256" key="6">
    <source>
        <dbReference type="ARBA" id="ARBA00023002"/>
    </source>
</evidence>
<comment type="catalytic activity">
    <reaction evidence="11">
        <text>5,6-dihydrouridine(16) in tRNA + NADP(+) = uridine(16) in tRNA + NADPH + H(+)</text>
        <dbReference type="Rhea" id="RHEA:53376"/>
        <dbReference type="Rhea" id="RHEA-COMP:13543"/>
        <dbReference type="Rhea" id="RHEA-COMP:13544"/>
        <dbReference type="ChEBI" id="CHEBI:15378"/>
        <dbReference type="ChEBI" id="CHEBI:57783"/>
        <dbReference type="ChEBI" id="CHEBI:58349"/>
        <dbReference type="ChEBI" id="CHEBI:65315"/>
        <dbReference type="ChEBI" id="CHEBI:74443"/>
        <dbReference type="EC" id="1.3.1.88"/>
    </reaction>
    <physiologicalReaction direction="right-to-left" evidence="11">
        <dbReference type="Rhea" id="RHEA:53378"/>
    </physiologicalReaction>
</comment>